<dbReference type="Pfam" id="PF22564">
    <property type="entry name" value="HAAS"/>
    <property type="match status" value="1"/>
</dbReference>
<keyword evidence="1" id="KW-0812">Transmembrane</keyword>
<proteinExistence type="predicted"/>
<keyword evidence="1" id="KW-0472">Membrane</keyword>
<name>A0A0E1W6X0_BURPE</name>
<evidence type="ECO:0000256" key="1">
    <source>
        <dbReference type="SAM" id="Phobius"/>
    </source>
</evidence>
<evidence type="ECO:0000313" key="3">
    <source>
        <dbReference type="Proteomes" id="UP000001812"/>
    </source>
</evidence>
<organism evidence="2 3">
    <name type="scientific">Burkholderia pseudomallei 1710a</name>
    <dbReference type="NCBI Taxonomy" id="320371"/>
    <lineage>
        <taxon>Bacteria</taxon>
        <taxon>Pseudomonadati</taxon>
        <taxon>Pseudomonadota</taxon>
        <taxon>Betaproteobacteria</taxon>
        <taxon>Burkholderiales</taxon>
        <taxon>Burkholderiaceae</taxon>
        <taxon>Burkholderia</taxon>
        <taxon>pseudomallei group</taxon>
    </lineage>
</organism>
<dbReference type="HOGENOM" id="CLU_749441_0_0_4"/>
<accession>A0A0E1W6X0</accession>
<sequence>MKQDAFIQRLRQALGSLPKRDVDEIVADYREYIGDALSAGRTEEDVIAALGEPEKLARELKAQANFRQWEERRSFGNLMRVVGSIAGLGLLHLVLLVPFLLYMLVLTLGYVFFGALTVAGLVTLVAFGSHYVFGTPVPGVLPFGGGAAQLGAAGASGKADGKGATDGKAAQTGKIAQDPKSASAAAADALNDAKELRVEGERYVLDLHDGSRVSIVTRKGVIDARKQGGKLSIDATGDGARELLTTGKDDTLGIARADVIALDLKSANGDQMTVANTGGSVPGVNVPGIAGGNVQMTPDGRGGMNLSVTNGENSVSIVGGRITVDNGKQHVSVAAPAGFALGGIAFGYGLAMLPIGIVGLLVCVWLTRVTWRALGRYVRRRIDAVSAKLERERAN</sequence>
<gene>
    <name evidence="2" type="ORF">BURPS1710A_0321</name>
</gene>
<protein>
    <recommendedName>
        <fullName evidence="4">DUF1700 domain-containing protein</fullName>
    </recommendedName>
</protein>
<evidence type="ECO:0008006" key="4">
    <source>
        <dbReference type="Google" id="ProtNLM"/>
    </source>
</evidence>
<reference evidence="2 3" key="2">
    <citation type="submission" date="2009-05" db="EMBL/GenBank/DDBJ databases">
        <authorList>
            <person name="Harkins D.M."/>
            <person name="DeShazer D."/>
            <person name="Woods D.E."/>
            <person name="Brinkac L.M."/>
            <person name="Brown K.A."/>
            <person name="Hung G.C."/>
            <person name="Tuanyok A."/>
            <person name="Zhang B."/>
            <person name="Nierman W.C."/>
        </authorList>
    </citation>
    <scope>NUCLEOTIDE SEQUENCE [LARGE SCALE GENOMIC DNA]</scope>
    <source>
        <strain evidence="2 3">1710a</strain>
    </source>
</reference>
<dbReference type="EMBL" id="CM000832">
    <property type="protein sequence ID" value="EET08159.1"/>
    <property type="molecule type" value="Genomic_DNA"/>
</dbReference>
<feature type="transmembrane region" description="Helical" evidence="1">
    <location>
        <begin position="354"/>
        <end position="371"/>
    </location>
</feature>
<evidence type="ECO:0000313" key="2">
    <source>
        <dbReference type="EMBL" id="EET08159.1"/>
    </source>
</evidence>
<feature type="transmembrane region" description="Helical" evidence="1">
    <location>
        <begin position="110"/>
        <end position="133"/>
    </location>
</feature>
<keyword evidence="1" id="KW-1133">Transmembrane helix</keyword>
<dbReference type="Proteomes" id="UP000001812">
    <property type="component" value="Chromosome I"/>
</dbReference>
<dbReference type="AlphaFoldDB" id="A0A0E1W6X0"/>
<reference evidence="3" key="1">
    <citation type="submission" date="2007-08" db="EMBL/GenBank/DDBJ databases">
        <title>Annotation of Burkholderia pseudomallei 1710a.</title>
        <authorList>
            <person name="Harkins D.M."/>
            <person name="DeShazer D."/>
            <person name="Woods D.E."/>
            <person name="Brinkac L.M."/>
            <person name="Brown K.A."/>
            <person name="Hung G.C."/>
            <person name="Tuanyok A."/>
            <person name="Zhang B."/>
            <person name="Nierman W.C."/>
        </authorList>
    </citation>
    <scope>NUCLEOTIDE SEQUENCE [LARGE SCALE GENOMIC DNA]</scope>
    <source>
        <strain evidence="3">1710a</strain>
    </source>
</reference>
<feature type="transmembrane region" description="Helical" evidence="1">
    <location>
        <begin position="81"/>
        <end position="104"/>
    </location>
</feature>
<dbReference type="GeneID" id="93058565"/>
<dbReference type="RefSeq" id="WP_004525796.1">
    <property type="nucleotide sequence ID" value="NZ_CM000832.1"/>
</dbReference>